<evidence type="ECO:0000313" key="2">
    <source>
        <dbReference type="EMBL" id="TWA89595.1"/>
    </source>
</evidence>
<dbReference type="Proteomes" id="UP000319949">
    <property type="component" value="Unassembled WGS sequence"/>
</dbReference>
<name>A0A560CXL8_9BRAD</name>
<reference evidence="2 3" key="1">
    <citation type="submission" date="2019-06" db="EMBL/GenBank/DDBJ databases">
        <title>Genomic Encyclopedia of Type Strains, Phase IV (KMG-V): Genome sequencing to study the core and pangenomes of soil and plant-associated prokaryotes.</title>
        <authorList>
            <person name="Whitman W."/>
        </authorList>
    </citation>
    <scope>NUCLEOTIDE SEQUENCE [LARGE SCALE GENOMIC DNA]</scope>
    <source>
        <strain evidence="2 3">BR 510</strain>
    </source>
</reference>
<organism evidence="2 3">
    <name type="scientific">Bradyrhizobium stylosanthis</name>
    <dbReference type="NCBI Taxonomy" id="1803665"/>
    <lineage>
        <taxon>Bacteria</taxon>
        <taxon>Pseudomonadati</taxon>
        <taxon>Pseudomonadota</taxon>
        <taxon>Alphaproteobacteria</taxon>
        <taxon>Hyphomicrobiales</taxon>
        <taxon>Nitrobacteraceae</taxon>
        <taxon>Bradyrhizobium</taxon>
    </lineage>
</organism>
<comment type="caution">
    <text evidence="2">The sequence shown here is derived from an EMBL/GenBank/DDBJ whole genome shotgun (WGS) entry which is preliminary data.</text>
</comment>
<dbReference type="AlphaFoldDB" id="A0A560CXL8"/>
<evidence type="ECO:0000256" key="1">
    <source>
        <dbReference type="SAM" id="MobiDB-lite"/>
    </source>
</evidence>
<feature type="region of interest" description="Disordered" evidence="1">
    <location>
        <begin position="86"/>
        <end position="111"/>
    </location>
</feature>
<accession>A0A560CXL8</accession>
<evidence type="ECO:0000313" key="3">
    <source>
        <dbReference type="Proteomes" id="UP000319949"/>
    </source>
</evidence>
<proteinExistence type="predicted"/>
<keyword evidence="3" id="KW-1185">Reference proteome</keyword>
<dbReference type="EMBL" id="VITK01000019">
    <property type="protein sequence ID" value="TWA89595.1"/>
    <property type="molecule type" value="Genomic_DNA"/>
</dbReference>
<gene>
    <name evidence="2" type="ORF">FBZ96_11963</name>
</gene>
<sequence length="111" mass="12824">MKDENMPDFIDEGSPEETHAFIQWKGTDVCMDFHCECGAHNHFDGYFAYTVKCQHCGAVWEMPHYLKPRKADQRTYEYWRENPQKLEPDEDHCDAEGSALPVPNGVRETGG</sequence>
<protein>
    <submittedName>
        <fullName evidence="2">Uncharacterized protein</fullName>
    </submittedName>
</protein>